<feature type="compositionally biased region" description="Basic and acidic residues" evidence="1">
    <location>
        <begin position="41"/>
        <end position="54"/>
    </location>
</feature>
<gene>
    <name evidence="2" type="ORF">E2C01_045804</name>
</gene>
<keyword evidence="3" id="KW-1185">Reference proteome</keyword>
<comment type="caution">
    <text evidence="2">The sequence shown here is derived from an EMBL/GenBank/DDBJ whole genome shotgun (WGS) entry which is preliminary data.</text>
</comment>
<evidence type="ECO:0000313" key="2">
    <source>
        <dbReference type="EMBL" id="MPC51946.1"/>
    </source>
</evidence>
<dbReference type="AlphaFoldDB" id="A0A5B7G2D0"/>
<dbReference type="Proteomes" id="UP000324222">
    <property type="component" value="Unassembled WGS sequence"/>
</dbReference>
<feature type="compositionally biased region" description="Polar residues" evidence="1">
    <location>
        <begin position="62"/>
        <end position="72"/>
    </location>
</feature>
<name>A0A5B7G2D0_PORTR</name>
<feature type="region of interest" description="Disordered" evidence="1">
    <location>
        <begin position="33"/>
        <end position="98"/>
    </location>
</feature>
<proteinExistence type="predicted"/>
<organism evidence="2 3">
    <name type="scientific">Portunus trituberculatus</name>
    <name type="common">Swimming crab</name>
    <name type="synonym">Neptunus trituberculatus</name>
    <dbReference type="NCBI Taxonomy" id="210409"/>
    <lineage>
        <taxon>Eukaryota</taxon>
        <taxon>Metazoa</taxon>
        <taxon>Ecdysozoa</taxon>
        <taxon>Arthropoda</taxon>
        <taxon>Crustacea</taxon>
        <taxon>Multicrustacea</taxon>
        <taxon>Malacostraca</taxon>
        <taxon>Eumalacostraca</taxon>
        <taxon>Eucarida</taxon>
        <taxon>Decapoda</taxon>
        <taxon>Pleocyemata</taxon>
        <taxon>Brachyura</taxon>
        <taxon>Eubrachyura</taxon>
        <taxon>Portunoidea</taxon>
        <taxon>Portunidae</taxon>
        <taxon>Portuninae</taxon>
        <taxon>Portunus</taxon>
    </lineage>
</organism>
<evidence type="ECO:0000256" key="1">
    <source>
        <dbReference type="SAM" id="MobiDB-lite"/>
    </source>
</evidence>
<evidence type="ECO:0000313" key="3">
    <source>
        <dbReference type="Proteomes" id="UP000324222"/>
    </source>
</evidence>
<accession>A0A5B7G2D0</accession>
<reference evidence="2 3" key="1">
    <citation type="submission" date="2019-05" db="EMBL/GenBank/DDBJ databases">
        <title>Another draft genome of Portunus trituberculatus and its Hox gene families provides insights of decapod evolution.</title>
        <authorList>
            <person name="Jeong J.-H."/>
            <person name="Song I."/>
            <person name="Kim S."/>
            <person name="Choi T."/>
            <person name="Kim D."/>
            <person name="Ryu S."/>
            <person name="Kim W."/>
        </authorList>
    </citation>
    <scope>NUCLEOTIDE SEQUENCE [LARGE SCALE GENOMIC DNA]</scope>
    <source>
        <tissue evidence="2">Muscle</tissue>
    </source>
</reference>
<dbReference type="EMBL" id="VSRR010010525">
    <property type="protein sequence ID" value="MPC51946.1"/>
    <property type="molecule type" value="Genomic_DNA"/>
</dbReference>
<sequence>MKKNKITIRFTIALISSGGHTLAGWDVRSAHSSLPGVRRHPSIDHLAKEDELRATRHHKPSNSRANSHVTSPSPQPLPVKSPAMLLVTSVGPRRSVLP</sequence>
<protein>
    <submittedName>
        <fullName evidence="2">Uncharacterized protein</fullName>
    </submittedName>
</protein>